<comment type="function">
    <text evidence="6">Catalyzes the interconversion of beta-pyran and beta-furan forms of D-ribose.</text>
</comment>
<dbReference type="HAMAP" id="MF_01661">
    <property type="entry name" value="D_rib_pyranase"/>
    <property type="match status" value="1"/>
</dbReference>
<name>A0ABT4YWQ8_9VIBR</name>
<dbReference type="InterPro" id="IPR007721">
    <property type="entry name" value="RbsD_FucU"/>
</dbReference>
<evidence type="ECO:0000256" key="4">
    <source>
        <dbReference type="ARBA" id="ARBA00023235"/>
    </source>
</evidence>
<dbReference type="InterPro" id="IPR023750">
    <property type="entry name" value="RbsD-like_sf"/>
</dbReference>
<comment type="caution">
    <text evidence="7">The sequence shown here is derived from an EMBL/GenBank/DDBJ whole genome shotgun (WGS) entry which is preliminary data.</text>
</comment>
<feature type="binding site" evidence="6">
    <location>
        <position position="106"/>
    </location>
    <ligand>
        <name>substrate</name>
    </ligand>
</feature>
<evidence type="ECO:0000256" key="2">
    <source>
        <dbReference type="ARBA" id="ARBA00012862"/>
    </source>
</evidence>
<evidence type="ECO:0000256" key="6">
    <source>
        <dbReference type="HAMAP-Rule" id="MF_01661"/>
    </source>
</evidence>
<comment type="similarity">
    <text evidence="6">Belongs to the RbsD / FucU family. RbsD subfamily.</text>
</comment>
<accession>A0ABT4YWQ8</accession>
<dbReference type="PANTHER" id="PTHR37831:SF1">
    <property type="entry name" value="D-RIBOSE PYRANASE"/>
    <property type="match status" value="1"/>
</dbReference>
<keyword evidence="3 6" id="KW-0963">Cytoplasm</keyword>
<evidence type="ECO:0000256" key="5">
    <source>
        <dbReference type="ARBA" id="ARBA00023277"/>
    </source>
</evidence>
<sequence>MKKTRLLNSELSYLVATLGHTDEITIGDAGLPIPEGVERIDLALTHGVPGFIQTVEVLLSESQIEGVIIAEETKQVSPELHSQLLEVIKKDSESTGKETNVTYVSHEEFKVRSFDSKAIVRTGECTPYANVIFQTGVTF</sequence>
<evidence type="ECO:0000256" key="3">
    <source>
        <dbReference type="ARBA" id="ARBA00022490"/>
    </source>
</evidence>
<evidence type="ECO:0000313" key="8">
    <source>
        <dbReference type="Proteomes" id="UP001210678"/>
    </source>
</evidence>
<keyword evidence="5 6" id="KW-0119">Carbohydrate metabolism</keyword>
<comment type="subunit">
    <text evidence="6">Homodecamer.</text>
</comment>
<feature type="binding site" evidence="6">
    <location>
        <position position="28"/>
    </location>
    <ligand>
        <name>substrate</name>
    </ligand>
</feature>
<dbReference type="PANTHER" id="PTHR37831">
    <property type="entry name" value="D-RIBOSE PYRANASE"/>
    <property type="match status" value="1"/>
</dbReference>
<feature type="binding site" evidence="6">
    <location>
        <begin position="128"/>
        <end position="130"/>
    </location>
    <ligand>
        <name>substrate</name>
    </ligand>
</feature>
<dbReference type="GO" id="GO:0062193">
    <property type="term" value="F:D-ribose pyranase activity"/>
    <property type="evidence" value="ECO:0007669"/>
    <property type="project" value="UniProtKB-EC"/>
</dbReference>
<comment type="subcellular location">
    <subcellularLocation>
        <location evidence="6">Cytoplasm</location>
    </subcellularLocation>
</comment>
<dbReference type="EMBL" id="JAQLOI010000003">
    <property type="protein sequence ID" value="MDB1125428.1"/>
    <property type="molecule type" value="Genomic_DNA"/>
</dbReference>
<keyword evidence="8" id="KW-1185">Reference proteome</keyword>
<organism evidence="7 8">
    <name type="scientific">Vibrio algarum</name>
    <dbReference type="NCBI Taxonomy" id="3020714"/>
    <lineage>
        <taxon>Bacteria</taxon>
        <taxon>Pseudomonadati</taxon>
        <taxon>Pseudomonadota</taxon>
        <taxon>Gammaproteobacteria</taxon>
        <taxon>Vibrionales</taxon>
        <taxon>Vibrionaceae</taxon>
        <taxon>Vibrio</taxon>
    </lineage>
</organism>
<protein>
    <recommendedName>
        <fullName evidence="2 6">D-ribose pyranase</fullName>
        <ecNumber evidence="2 6">5.4.99.62</ecNumber>
    </recommendedName>
</protein>
<dbReference type="NCBIfam" id="NF008761">
    <property type="entry name" value="PRK11797.1"/>
    <property type="match status" value="1"/>
</dbReference>
<gene>
    <name evidence="6 7" type="primary">rbsD</name>
    <name evidence="7" type="ORF">PGX00_17925</name>
</gene>
<dbReference type="Gene3D" id="3.40.1650.10">
    <property type="entry name" value="RbsD-like domain"/>
    <property type="match status" value="1"/>
</dbReference>
<evidence type="ECO:0000313" key="7">
    <source>
        <dbReference type="EMBL" id="MDB1125428.1"/>
    </source>
</evidence>
<comment type="pathway">
    <text evidence="6">Carbohydrate metabolism; D-ribose degradation; D-ribose 5-phosphate from beta-D-ribopyranose: step 1/2.</text>
</comment>
<comment type="catalytic activity">
    <reaction evidence="1 6">
        <text>beta-D-ribopyranose = beta-D-ribofuranose</text>
        <dbReference type="Rhea" id="RHEA:25432"/>
        <dbReference type="ChEBI" id="CHEBI:27476"/>
        <dbReference type="ChEBI" id="CHEBI:47002"/>
        <dbReference type="EC" id="5.4.99.62"/>
    </reaction>
</comment>
<dbReference type="SUPFAM" id="SSF102546">
    <property type="entry name" value="RbsD-like"/>
    <property type="match status" value="1"/>
</dbReference>
<dbReference type="Pfam" id="PF05025">
    <property type="entry name" value="RbsD_FucU"/>
    <property type="match status" value="1"/>
</dbReference>
<dbReference type="EC" id="5.4.99.62" evidence="2 6"/>
<keyword evidence="4 6" id="KW-0413">Isomerase</keyword>
<dbReference type="RefSeq" id="WP_272139135.1">
    <property type="nucleotide sequence ID" value="NZ_JAQLOI010000003.1"/>
</dbReference>
<dbReference type="InterPro" id="IPR023064">
    <property type="entry name" value="D-ribose_pyranase"/>
</dbReference>
<proteinExistence type="inferred from homology"/>
<reference evidence="7 8" key="1">
    <citation type="submission" date="2023-01" db="EMBL/GenBank/DDBJ databases">
        <title>Vibrio sp. KJ40-1 sp.nov, isolated from marine algae.</title>
        <authorList>
            <person name="Butt M."/>
            <person name="Kim J.M.J."/>
            <person name="Jeon C.O.C."/>
        </authorList>
    </citation>
    <scope>NUCLEOTIDE SEQUENCE [LARGE SCALE GENOMIC DNA]</scope>
    <source>
        <strain evidence="7 8">KJ40-1</strain>
    </source>
</reference>
<dbReference type="Proteomes" id="UP001210678">
    <property type="component" value="Unassembled WGS sequence"/>
</dbReference>
<feature type="active site" description="Proton donor" evidence="6">
    <location>
        <position position="20"/>
    </location>
</feature>
<evidence type="ECO:0000256" key="1">
    <source>
        <dbReference type="ARBA" id="ARBA00000223"/>
    </source>
</evidence>